<feature type="transmembrane region" description="Helical" evidence="1">
    <location>
        <begin position="7"/>
        <end position="25"/>
    </location>
</feature>
<proteinExistence type="predicted"/>
<evidence type="ECO:0000313" key="2">
    <source>
        <dbReference type="EMBL" id="MDQ0904761.1"/>
    </source>
</evidence>
<accession>A0AAW8F3V1</accession>
<feature type="transmembrane region" description="Helical" evidence="1">
    <location>
        <begin position="31"/>
        <end position="48"/>
    </location>
</feature>
<keyword evidence="1" id="KW-1133">Transmembrane helix</keyword>
<keyword evidence="1" id="KW-0812">Transmembrane</keyword>
<protein>
    <recommendedName>
        <fullName evidence="4">DUF3099 domain-containing protein</fullName>
    </recommendedName>
</protein>
<evidence type="ECO:0000256" key="1">
    <source>
        <dbReference type="SAM" id="Phobius"/>
    </source>
</evidence>
<comment type="caution">
    <text evidence="2">The sequence shown here is derived from an EMBL/GenBank/DDBJ whole genome shotgun (WGS) entry which is preliminary data.</text>
</comment>
<dbReference type="EMBL" id="JAUSZV010000005">
    <property type="protein sequence ID" value="MDQ0904761.1"/>
    <property type="molecule type" value="Genomic_DNA"/>
</dbReference>
<evidence type="ECO:0000313" key="3">
    <source>
        <dbReference type="Proteomes" id="UP001234216"/>
    </source>
</evidence>
<reference evidence="2" key="1">
    <citation type="submission" date="2023-07" db="EMBL/GenBank/DDBJ databases">
        <title>Comparative genomics of wheat-associated soil bacteria to identify genetic determinants of phenazine resistance.</title>
        <authorList>
            <person name="Mouncey N."/>
        </authorList>
    </citation>
    <scope>NUCLEOTIDE SEQUENCE</scope>
    <source>
        <strain evidence="2">V4I22</strain>
    </source>
</reference>
<organism evidence="2 3">
    <name type="scientific">Streptomyces canus</name>
    <dbReference type="NCBI Taxonomy" id="58343"/>
    <lineage>
        <taxon>Bacteria</taxon>
        <taxon>Bacillati</taxon>
        <taxon>Actinomycetota</taxon>
        <taxon>Actinomycetes</taxon>
        <taxon>Kitasatosporales</taxon>
        <taxon>Streptomycetaceae</taxon>
        <taxon>Streptomyces</taxon>
        <taxon>Streptomyces aurantiacus group</taxon>
    </lineage>
</organism>
<dbReference type="AlphaFoldDB" id="A0AAW8F3V1"/>
<dbReference type="Proteomes" id="UP001234216">
    <property type="component" value="Unassembled WGS sequence"/>
</dbReference>
<keyword evidence="1" id="KW-0472">Membrane</keyword>
<evidence type="ECO:0008006" key="4">
    <source>
        <dbReference type="Google" id="ProtNLM"/>
    </source>
</evidence>
<name>A0AAW8F3V1_9ACTN</name>
<gene>
    <name evidence="2" type="ORF">QFZ22_000746</name>
</gene>
<sequence length="62" mass="7156">MIKAARWLVVWAVFTVVMRFVTGLADIYRGWLSTAVTSALVVASWYLVPWLRSRRERKATAQ</sequence>